<feature type="compositionally biased region" description="Basic residues" evidence="1">
    <location>
        <begin position="371"/>
        <end position="385"/>
    </location>
</feature>
<feature type="compositionally biased region" description="Low complexity" evidence="1">
    <location>
        <begin position="419"/>
        <end position="431"/>
    </location>
</feature>
<dbReference type="VEuPathDB" id="FungiDB:TERG_05326"/>
<dbReference type="Pfam" id="PF06824">
    <property type="entry name" value="Glyco_hydro_125"/>
    <property type="match status" value="2"/>
</dbReference>
<feature type="compositionally biased region" description="Low complexity" evidence="1">
    <location>
        <begin position="226"/>
        <end position="238"/>
    </location>
</feature>
<gene>
    <name evidence="2" type="ORF">A7C99_4316</name>
</gene>
<dbReference type="GO" id="GO:0005975">
    <property type="term" value="P:carbohydrate metabolic process"/>
    <property type="evidence" value="ECO:0007669"/>
    <property type="project" value="InterPro"/>
</dbReference>
<feature type="compositionally biased region" description="Basic and acidic residues" evidence="1">
    <location>
        <begin position="386"/>
        <end position="399"/>
    </location>
</feature>
<dbReference type="InterPro" id="IPR019038">
    <property type="entry name" value="POLD3"/>
</dbReference>
<accession>A0A178EXQ8</accession>
<feature type="region of interest" description="Disordered" evidence="1">
    <location>
        <begin position="166"/>
        <end position="431"/>
    </location>
</feature>
<name>A0A178EXQ8_TRIRU</name>
<dbReference type="GO" id="GO:0043625">
    <property type="term" value="C:delta DNA polymerase complex"/>
    <property type="evidence" value="ECO:0007669"/>
    <property type="project" value="InterPro"/>
</dbReference>
<organism evidence="2 3">
    <name type="scientific">Trichophyton rubrum</name>
    <name type="common">Athlete's foot fungus</name>
    <name type="synonym">Epidermophyton rubrum</name>
    <dbReference type="NCBI Taxonomy" id="5551"/>
    <lineage>
        <taxon>Eukaryota</taxon>
        <taxon>Fungi</taxon>
        <taxon>Dikarya</taxon>
        <taxon>Ascomycota</taxon>
        <taxon>Pezizomycotina</taxon>
        <taxon>Eurotiomycetes</taxon>
        <taxon>Eurotiomycetidae</taxon>
        <taxon>Onygenales</taxon>
        <taxon>Arthrodermataceae</taxon>
        <taxon>Trichophyton</taxon>
    </lineage>
</organism>
<evidence type="ECO:0008006" key="4">
    <source>
        <dbReference type="Google" id="ProtNLM"/>
    </source>
</evidence>
<dbReference type="SMART" id="SM01149">
    <property type="entry name" value="DUF1237"/>
    <property type="match status" value="1"/>
</dbReference>
<comment type="caution">
    <text evidence="2">The sequence shown here is derived from an EMBL/GenBank/DDBJ whole genome shotgun (WGS) entry which is preliminary data.</text>
</comment>
<evidence type="ECO:0000313" key="2">
    <source>
        <dbReference type="EMBL" id="OAL64880.1"/>
    </source>
</evidence>
<feature type="compositionally biased region" description="Basic and acidic residues" evidence="1">
    <location>
        <begin position="293"/>
        <end position="316"/>
    </location>
</feature>
<dbReference type="GO" id="GO:0003824">
    <property type="term" value="F:catalytic activity"/>
    <property type="evidence" value="ECO:0007669"/>
    <property type="project" value="UniProtKB-ARBA"/>
</dbReference>
<feature type="region of interest" description="Disordered" evidence="1">
    <location>
        <begin position="82"/>
        <end position="102"/>
    </location>
</feature>
<reference evidence="2 3" key="1">
    <citation type="submission" date="2016-05" db="EMBL/GenBank/DDBJ databases">
        <title>Genome sequencing of Trichophyton rubrum CMCC(F)T1i isolated from hair.</title>
        <authorList>
            <person name="Zhan P."/>
            <person name="Tao Y."/>
            <person name="Liu W."/>
        </authorList>
    </citation>
    <scope>NUCLEOTIDE SEQUENCE [LARGE SCALE GENOMIC DNA]</scope>
    <source>
        <strain evidence="3">CMCC(F)T1i</strain>
    </source>
</reference>
<feature type="compositionally biased region" description="Polar residues" evidence="1">
    <location>
        <begin position="267"/>
        <end position="277"/>
    </location>
</feature>
<proteinExistence type="predicted"/>
<dbReference type="AlphaFoldDB" id="A0A178EXQ8"/>
<dbReference type="PANTHER" id="PTHR31047:SF0">
    <property type="entry name" value="MEIOTICALLY UP-REGULATED GENE 157 PROTEIN"/>
    <property type="match status" value="1"/>
</dbReference>
<protein>
    <recommendedName>
        <fullName evidence="4">DNA polymerase delta subunit 3</fullName>
    </recommendedName>
</protein>
<dbReference type="Pfam" id="PF09507">
    <property type="entry name" value="CDC27"/>
    <property type="match status" value="1"/>
</dbReference>
<dbReference type="SUPFAM" id="SSF48208">
    <property type="entry name" value="Six-hairpin glycosidases"/>
    <property type="match status" value="1"/>
</dbReference>
<dbReference type="InterPro" id="IPR012341">
    <property type="entry name" value="6hp_glycosidase-like_sf"/>
</dbReference>
<feature type="compositionally biased region" description="Acidic residues" evidence="1">
    <location>
        <begin position="278"/>
        <end position="287"/>
    </location>
</feature>
<dbReference type="VEuPathDB" id="FungiDB:TERG_05327"/>
<dbReference type="EMBL" id="LHPM01000015">
    <property type="protein sequence ID" value="OAL64880.1"/>
    <property type="molecule type" value="Genomic_DNA"/>
</dbReference>
<dbReference type="InterPro" id="IPR041913">
    <property type="entry name" value="POLD3_sf"/>
</dbReference>
<evidence type="ECO:0000313" key="3">
    <source>
        <dbReference type="Proteomes" id="UP000243015"/>
    </source>
</evidence>
<dbReference type="Proteomes" id="UP000243015">
    <property type="component" value="Unassembled WGS sequence"/>
</dbReference>
<dbReference type="Gene3D" id="1.50.10.10">
    <property type="match status" value="2"/>
</dbReference>
<feature type="compositionally biased region" description="Low complexity" evidence="1">
    <location>
        <begin position="361"/>
        <end position="370"/>
    </location>
</feature>
<feature type="compositionally biased region" description="Acidic residues" evidence="1">
    <location>
        <begin position="317"/>
        <end position="339"/>
    </location>
</feature>
<sequence>MGTSCKQFLAGKVFNDEEFVTYKALSRAQRVHSNQAKRMLYEFHRSENEKKPKSVHATYLLTGISGHTKPLPLSRNHLKDGEDEVMQSSPVVGSQPAQPETTETVAGPAITSVLLVPEEELEGKSFDVQPTSMPDLNVLADIGQISSTSPGDDVFQHNEKYGMIQNKNVKRRSGTPASMPMPIKEENPIQKTVVKKAEQEPPGKKSMTQSTDKKPEPSSTPFRALGSSQSTTKSSQGKPTHKRDSSSIFKAFAKSRPKQQTKDNDADSTPNESQNNMLDDESEEEREDLFLDTGKKTTNKEQESRKDREERLRKMMEDEDMPDAPESPPEEEQAPEESDQASLESTPALPQKKQEPELEPESSVSETRPTGQRRRGRRQVMKKKVSRDAEGYLVTKEEPVWESFSEDEPEPQKRKPLPSSSAKSAKGGAKSSQGSIMSFFELTIEHSNRRPVGHVNINLLKKKRHGKAAEKAKIKSEEAPGYFSTPAPPLPTQFQVSSGTTRALLAVMRFLEIAVLGALAYREVSAADSWATSLHARKQDIMEVCPDYVAYSQTKHPPYSEGPLKLSYQRPIPECRTFSSPLVEKVIKDITSRMVDKDLARIFENAFPNTLDTTVRWHVDGTEKKKRSSKTKRAGGVWEGPQSFIVTGDINAEWLRDSTNQLAQYQKLANGDPKIKNLILGAINTQAEFVIQSPYCNAFQPPPPSNLPPTNNGQMDQVHPAYEPSVVFECKYELDSIANFLSLGNQFYEETRSKNFLTPRWYEALNTVLRVLDEQSQSTFNENGQYRRNEYTFQRHTNAGTETLSLMGVGNPLGNGTGLVRSAFRPSDDTSILGFFIPANAMMSVELKRTADTLSKVGGDKDLIQKLKRYSEQIREGIYNHAVVTHKVWGQVFAFEVDGYGSNILMDDANLPSLLALPLLGFVDQNDEIYKNTRKMILSKTGNPYYLTGSAFHGIGGPHKCLADVRTRLVHESVDVNRIAKYTRSWFAWANSVFAQTILDLAENKPHLIFGKGAKPYIISSDAHI</sequence>
<dbReference type="InterPro" id="IPR008313">
    <property type="entry name" value="GH125"/>
</dbReference>
<dbReference type="GO" id="GO:0006260">
    <property type="term" value="P:DNA replication"/>
    <property type="evidence" value="ECO:0007669"/>
    <property type="project" value="InterPro"/>
</dbReference>
<dbReference type="PANTHER" id="PTHR31047">
    <property type="entry name" value="MEIOTICALLY UP-REGULATED GENE 157 PROTEIN"/>
    <property type="match status" value="1"/>
</dbReference>
<feature type="compositionally biased region" description="Polar residues" evidence="1">
    <location>
        <begin position="86"/>
        <end position="102"/>
    </location>
</feature>
<evidence type="ECO:0000256" key="1">
    <source>
        <dbReference type="SAM" id="MobiDB-lite"/>
    </source>
</evidence>
<dbReference type="InterPro" id="IPR008928">
    <property type="entry name" value="6-hairpin_glycosidase_sf"/>
</dbReference>
<dbReference type="Gene3D" id="3.90.1030.20">
    <property type="entry name" value="DNA polymerase delta, p66 (Cdc27) subunit, wHTH domain"/>
    <property type="match status" value="1"/>
</dbReference>